<name>A0A3B9KZ25_9PROT</name>
<dbReference type="AlphaFoldDB" id="A0A3B9KZ25"/>
<protein>
    <submittedName>
        <fullName evidence="2">Uncharacterized protein</fullName>
    </submittedName>
</protein>
<proteinExistence type="predicted"/>
<evidence type="ECO:0000256" key="1">
    <source>
        <dbReference type="SAM" id="Phobius"/>
    </source>
</evidence>
<dbReference type="Proteomes" id="UP000259173">
    <property type="component" value="Unassembled WGS sequence"/>
</dbReference>
<comment type="caution">
    <text evidence="2">The sequence shown here is derived from an EMBL/GenBank/DDBJ whole genome shotgun (WGS) entry which is preliminary data.</text>
</comment>
<evidence type="ECO:0000313" key="2">
    <source>
        <dbReference type="EMBL" id="HAE93847.1"/>
    </source>
</evidence>
<keyword evidence="1" id="KW-1133">Transmembrane helix</keyword>
<feature type="transmembrane region" description="Helical" evidence="1">
    <location>
        <begin position="7"/>
        <end position="30"/>
    </location>
</feature>
<feature type="non-terminal residue" evidence="2">
    <location>
        <position position="63"/>
    </location>
</feature>
<sequence>MGRILKWLGIGIGALVVLALLAVAIGWFWLNGKIKSHMTLPDNNPEVSSLLEYREQVSAPKSA</sequence>
<keyword evidence="1" id="KW-0812">Transmembrane</keyword>
<gene>
    <name evidence="2" type="ORF">DCG65_04755</name>
</gene>
<keyword evidence="1" id="KW-0472">Membrane</keyword>
<accession>A0A3B9KZ25</accession>
<organism evidence="2 3">
    <name type="scientific">Hyphomonas atlantica</name>
    <dbReference type="NCBI Taxonomy" id="1280948"/>
    <lineage>
        <taxon>Bacteria</taxon>
        <taxon>Pseudomonadati</taxon>
        <taxon>Pseudomonadota</taxon>
        <taxon>Alphaproteobacteria</taxon>
        <taxon>Hyphomonadales</taxon>
        <taxon>Hyphomonadaceae</taxon>
        <taxon>Hyphomonas</taxon>
    </lineage>
</organism>
<evidence type="ECO:0000313" key="3">
    <source>
        <dbReference type="Proteomes" id="UP000259173"/>
    </source>
</evidence>
<dbReference type="EMBL" id="DMBR01000138">
    <property type="protein sequence ID" value="HAE93847.1"/>
    <property type="molecule type" value="Genomic_DNA"/>
</dbReference>
<reference evidence="2 3" key="1">
    <citation type="journal article" date="2018" name="Nat. Biotechnol.">
        <title>A standardized bacterial taxonomy based on genome phylogeny substantially revises the tree of life.</title>
        <authorList>
            <person name="Parks D.H."/>
            <person name="Chuvochina M."/>
            <person name="Waite D.W."/>
            <person name="Rinke C."/>
            <person name="Skarshewski A."/>
            <person name="Chaumeil P.A."/>
            <person name="Hugenholtz P."/>
        </authorList>
    </citation>
    <scope>NUCLEOTIDE SEQUENCE [LARGE SCALE GENOMIC DNA]</scope>
    <source>
        <strain evidence="2">UBA8557</strain>
    </source>
</reference>